<dbReference type="STRING" id="1306861.A0A4V6Y9B9"/>
<protein>
    <recommendedName>
        <fullName evidence="3">Zn(2)-C6 fungal-type domain-containing protein</fullName>
    </recommendedName>
</protein>
<sequence>MELCCPAAAGNRNCRNGWSEDDAEEPPRCRCRCRFEIMSEGSQRQHQYQRASRSMARAERTTTSCGECRRRKQKCDQEQPCGNCLRRFPVPVCEYRIGNRIPGTSTFLTPARAGGRVPLHPTLPGVNSPLLQAGQSPGTTGHSPVSVTNWAISGNTTSHSSPLTGCSTDPSLIDAPWLATEPLDESNIASIAAPSSSTPAPALWFPLADPKRSRLGLGTTHASQQVLTYRLAVPGLVFDTIGEGDDDSDRAPADDAAPRRWHHALEPRLQHPERPVSGVDEQIAHFPVAQTTLNKKLLRIYVTVLSRFKASLNGDPEPNNPFIRYYSPFCLQNPLAIRIILYTSACFLHETGHVPTTALRTIKGHAIRMLNESLRPDDAGSSRYQSFQNTTETALETTTEGGGGGSSSSSNGRSEHPSDAAIAGVIQLTVAEWYWGESEEDLRYHLRGLRGMIRLRGGFNKLGMNGLLAKNAITHDVSISLAHEKSPLLLTLSSSDDSRGGGDGSQEIESQARRGQGGATATPATVSDPWGLTGYVFANPIKDLPLRMAHMTPLVGHLPSSFGLLPSFFDCAASLGMHPATASILDNVRYLFGAVEAIYTTANQTTISTSTVMGSTATATSTPTPPPTPAQASRKARLTGKYMHEHILGLHPTIPGCRQASSPEASTRTSSPPSSISNSFAAADDESVRSGSISSTGTTGPGSVGAGRSPSGPASDSTTTPEWPQTHDASESPTSPRSMQHHHHHYHHQQQLQQQQLQQKPDFMYQVIRMTAIVYTRAIATGIPLSVACTEPEFLQIWTTTWRVPLSTWNSAVGVFHWVMLAIAPACHRTPHARFVKNMTTISMLTFGVENWAIAMSAARAAMRLQHWLGSQDVEEEVDEGAYQQQQREEGGPVV</sequence>
<evidence type="ECO:0000259" key="3">
    <source>
        <dbReference type="PROSITE" id="PS50048"/>
    </source>
</evidence>
<reference evidence="4 5" key="1">
    <citation type="journal article" date="2019" name="PLoS ONE">
        <title>Comparative genome analysis indicates high evolutionary potential of pathogenicity genes in Colletotrichum tanaceti.</title>
        <authorList>
            <person name="Lelwala R.V."/>
            <person name="Korhonen P.K."/>
            <person name="Young N.D."/>
            <person name="Scott J.B."/>
            <person name="Ades P.A."/>
            <person name="Gasser R.B."/>
            <person name="Taylor P.W.J."/>
        </authorList>
    </citation>
    <scope>NUCLEOTIDE SEQUENCE [LARGE SCALE GENOMIC DNA]</scope>
    <source>
        <strain evidence="4">BRIP57314</strain>
    </source>
</reference>
<feature type="region of interest" description="Disordered" evidence="2">
    <location>
        <begin position="651"/>
        <end position="757"/>
    </location>
</feature>
<dbReference type="PANTHER" id="PTHR37540">
    <property type="entry name" value="TRANSCRIPTION FACTOR (ACR-2), PUTATIVE-RELATED-RELATED"/>
    <property type="match status" value="1"/>
</dbReference>
<dbReference type="OrthoDB" id="415825at2759"/>
<name>A0A4V6Y9B9_9PEZI</name>
<dbReference type="InterPro" id="IPR021858">
    <property type="entry name" value="Fun_TF"/>
</dbReference>
<dbReference type="AlphaFoldDB" id="A0A4V6Y9B9"/>
<dbReference type="SMART" id="SM00066">
    <property type="entry name" value="GAL4"/>
    <property type="match status" value="1"/>
</dbReference>
<keyword evidence="1" id="KW-0539">Nucleus</keyword>
<dbReference type="CDD" id="cd00067">
    <property type="entry name" value="GAL4"/>
    <property type="match status" value="1"/>
</dbReference>
<proteinExistence type="predicted"/>
<dbReference type="GO" id="GO:0000981">
    <property type="term" value="F:DNA-binding transcription factor activity, RNA polymerase II-specific"/>
    <property type="evidence" value="ECO:0007669"/>
    <property type="project" value="InterPro"/>
</dbReference>
<comment type="caution">
    <text evidence="4">The sequence shown here is derived from an EMBL/GenBank/DDBJ whole genome shotgun (WGS) entry which is preliminary data.</text>
</comment>
<feature type="region of interest" description="Disordered" evidence="2">
    <location>
        <begin position="376"/>
        <end position="417"/>
    </location>
</feature>
<dbReference type="Pfam" id="PF11951">
    <property type="entry name" value="Fungal_trans_2"/>
    <property type="match status" value="1"/>
</dbReference>
<dbReference type="Proteomes" id="UP000310108">
    <property type="component" value="Unassembled WGS sequence"/>
</dbReference>
<dbReference type="PROSITE" id="PS00463">
    <property type="entry name" value="ZN2_CY6_FUNGAL_1"/>
    <property type="match status" value="1"/>
</dbReference>
<feature type="region of interest" description="Disordered" evidence="2">
    <location>
        <begin position="614"/>
        <end position="637"/>
    </location>
</feature>
<feature type="compositionally biased region" description="Low complexity" evidence="2">
    <location>
        <begin position="660"/>
        <end position="682"/>
    </location>
</feature>
<feature type="compositionally biased region" description="Low complexity" evidence="2">
    <location>
        <begin position="390"/>
        <end position="399"/>
    </location>
</feature>
<evidence type="ECO:0000313" key="5">
    <source>
        <dbReference type="Proteomes" id="UP000310108"/>
    </source>
</evidence>
<organism evidence="4 5">
    <name type="scientific">Colletotrichum tanaceti</name>
    <dbReference type="NCBI Taxonomy" id="1306861"/>
    <lineage>
        <taxon>Eukaryota</taxon>
        <taxon>Fungi</taxon>
        <taxon>Dikarya</taxon>
        <taxon>Ascomycota</taxon>
        <taxon>Pezizomycotina</taxon>
        <taxon>Sordariomycetes</taxon>
        <taxon>Hypocreomycetidae</taxon>
        <taxon>Glomerellales</taxon>
        <taxon>Glomerellaceae</taxon>
        <taxon>Colletotrichum</taxon>
        <taxon>Colletotrichum destructivum species complex</taxon>
    </lineage>
</organism>
<dbReference type="PROSITE" id="PS50048">
    <property type="entry name" value="ZN2_CY6_FUNGAL_2"/>
    <property type="match status" value="1"/>
</dbReference>
<feature type="compositionally biased region" description="Polar residues" evidence="2">
    <location>
        <begin position="712"/>
        <end position="723"/>
    </location>
</feature>
<feature type="region of interest" description="Disordered" evidence="2">
    <location>
        <begin position="492"/>
        <end position="525"/>
    </location>
</feature>
<keyword evidence="5" id="KW-1185">Reference proteome</keyword>
<evidence type="ECO:0000256" key="2">
    <source>
        <dbReference type="SAM" id="MobiDB-lite"/>
    </source>
</evidence>
<feature type="compositionally biased region" description="Low complexity" evidence="2">
    <location>
        <begin position="689"/>
        <end position="698"/>
    </location>
</feature>
<dbReference type="EMBL" id="PJEX01000493">
    <property type="protein sequence ID" value="TKW49706.1"/>
    <property type="molecule type" value="Genomic_DNA"/>
</dbReference>
<feature type="compositionally biased region" description="Basic residues" evidence="2">
    <location>
        <begin position="739"/>
        <end position="748"/>
    </location>
</feature>
<gene>
    <name evidence="4" type="ORF">CTA1_10159</name>
</gene>
<dbReference type="PANTHER" id="PTHR37540:SF9">
    <property type="entry name" value="ZN(2)-C6 FUNGAL-TYPE DOMAIN-CONTAINING PROTEIN"/>
    <property type="match status" value="1"/>
</dbReference>
<evidence type="ECO:0000256" key="1">
    <source>
        <dbReference type="ARBA" id="ARBA00023242"/>
    </source>
</evidence>
<accession>A0A4V6Y9B9</accession>
<evidence type="ECO:0000313" key="4">
    <source>
        <dbReference type="EMBL" id="TKW49706.1"/>
    </source>
</evidence>
<dbReference type="InterPro" id="IPR001138">
    <property type="entry name" value="Zn2Cys6_DnaBD"/>
</dbReference>
<dbReference type="InterPro" id="IPR036864">
    <property type="entry name" value="Zn2-C6_fun-type_DNA-bd_sf"/>
</dbReference>
<dbReference type="SUPFAM" id="SSF57701">
    <property type="entry name" value="Zn2/Cys6 DNA-binding domain"/>
    <property type="match status" value="1"/>
</dbReference>
<dbReference type="Gene3D" id="4.10.240.10">
    <property type="entry name" value="Zn(2)-C6 fungal-type DNA-binding domain"/>
    <property type="match status" value="1"/>
</dbReference>
<dbReference type="GO" id="GO:0008270">
    <property type="term" value="F:zinc ion binding"/>
    <property type="evidence" value="ECO:0007669"/>
    <property type="project" value="InterPro"/>
</dbReference>
<dbReference type="Pfam" id="PF00172">
    <property type="entry name" value="Zn_clus"/>
    <property type="match status" value="1"/>
</dbReference>
<feature type="domain" description="Zn(2)-C6 fungal-type" evidence="3">
    <location>
        <begin position="64"/>
        <end position="95"/>
    </location>
</feature>